<keyword evidence="1" id="KW-1185">Reference proteome</keyword>
<accession>A0AC58I216</accession>
<dbReference type="Proteomes" id="UP000000437">
    <property type="component" value="Chromosome 1"/>
</dbReference>
<sequence>MGKTEAAGEKTTDAGEQKQESEEKRDAADVKAEDGGESGVASNQDEGAKAKGKQNTPTLAKIRKRRGFFERVIFACSICKFRSFYNEDMIAHMESKFHKDHFKYLSNQLSKPTTDFLQEYLNNKYKKTQQRVSQMENHSGFVCQIFKDQDLTRDIGMEQFMRKVEAAHCSACDVFIPMQHMLIQKHLKSHDHNYNRKGMMEQSKRASLSVARSILNHKVIGKKLERYLKGDNPFSGNQDEHDPEDSMVMDVSEADLTAESLGEAKQDEEEHAAEGADPEAESAAEVVGNGEEHEEMKMEMGGAADEDEEEGVEGVEVGDEEAELAEEGVAVGEEEEELTEENAEAPAAE</sequence>
<organism evidence="1 2">
    <name type="scientific">Danio rerio</name>
    <name type="common">Zebrafish</name>
    <name type="synonym">Brachydanio rerio</name>
    <dbReference type="NCBI Taxonomy" id="7955"/>
    <lineage>
        <taxon>Eukaryota</taxon>
        <taxon>Metazoa</taxon>
        <taxon>Chordata</taxon>
        <taxon>Craniata</taxon>
        <taxon>Vertebrata</taxon>
        <taxon>Euteleostomi</taxon>
        <taxon>Actinopterygii</taxon>
        <taxon>Neopterygii</taxon>
        <taxon>Teleostei</taxon>
        <taxon>Ostariophysi</taxon>
        <taxon>Cypriniformes</taxon>
        <taxon>Danionidae</taxon>
        <taxon>Danioninae</taxon>
        <taxon>Danio</taxon>
    </lineage>
</organism>
<reference evidence="2" key="1">
    <citation type="submission" date="2025-08" db="UniProtKB">
        <authorList>
            <consortium name="RefSeq"/>
        </authorList>
    </citation>
    <scope>IDENTIFICATION</scope>
    <source>
        <strain evidence="2">Tuebingen</strain>
        <tissue evidence="2">Fibroblasts and whole tissue</tissue>
    </source>
</reference>
<evidence type="ECO:0000313" key="1">
    <source>
        <dbReference type="Proteomes" id="UP000000437"/>
    </source>
</evidence>
<gene>
    <name evidence="2" type="primary">akap8l</name>
    <name evidence="2" type="synonym">wu:fc52f04</name>
    <name evidence="2" type="synonym">wu:fe38d08</name>
    <name evidence="2" type="synonym">wu:fm58f09</name>
    <name evidence="2" type="synonym">zgc:85966</name>
</gene>
<protein>
    <submittedName>
        <fullName evidence="2">A-kinase anchor protein 8-like isoform X3</fullName>
    </submittedName>
</protein>
<dbReference type="RefSeq" id="XP_073788271.1">
    <property type="nucleotide sequence ID" value="XM_073932170.1"/>
</dbReference>
<name>A0AC58I216_DANRE</name>
<proteinExistence type="predicted"/>
<evidence type="ECO:0000313" key="2">
    <source>
        <dbReference type="RefSeq" id="XP_073788271.1"/>
    </source>
</evidence>